<dbReference type="Pfam" id="PF00440">
    <property type="entry name" value="TetR_N"/>
    <property type="match status" value="1"/>
</dbReference>
<dbReference type="AlphaFoldDB" id="A0A165TVX5"/>
<dbReference type="RefSeq" id="WP_068010357.1">
    <property type="nucleotide sequence ID" value="NZ_FOFM01000014.1"/>
</dbReference>
<protein>
    <submittedName>
        <fullName evidence="4">Bacterial regulatory protein, tetR family</fullName>
    </submittedName>
</protein>
<evidence type="ECO:0000256" key="2">
    <source>
        <dbReference type="PROSITE-ProRule" id="PRU00335"/>
    </source>
</evidence>
<dbReference type="SUPFAM" id="SSF46689">
    <property type="entry name" value="Homeodomain-like"/>
    <property type="match status" value="1"/>
</dbReference>
<dbReference type="InterPro" id="IPR009057">
    <property type="entry name" value="Homeodomain-like_sf"/>
</dbReference>
<evidence type="ECO:0000256" key="1">
    <source>
        <dbReference type="ARBA" id="ARBA00023125"/>
    </source>
</evidence>
<gene>
    <name evidence="4" type="ORF">PsAD2_04210</name>
</gene>
<sequence>MSKQNTPRGRPQNKELTRQVLSQTLIALANKGYNGTSTQLIAETTNTSKQALYRRWPSKAALATDALRNGFRLVPPTYPGISSFQNDLQEAITNILTALHDTPLGNAWLALLSEPALAEELALIEGEQRTHLRQIFVYWNSTSMMETSIDQLMGFLFFTTLIRRRKPSSEEISSILQGIAQRS</sequence>
<dbReference type="Gene3D" id="1.10.357.10">
    <property type="entry name" value="Tetracycline Repressor, domain 2"/>
    <property type="match status" value="1"/>
</dbReference>
<keyword evidence="5" id="KW-1185">Reference proteome</keyword>
<feature type="DNA-binding region" description="H-T-H motif" evidence="2">
    <location>
        <begin position="37"/>
        <end position="56"/>
    </location>
</feature>
<dbReference type="OrthoDB" id="9796019at2"/>
<reference evidence="4 5" key="1">
    <citation type="journal article" date="2016" name="Front. Microbiol.">
        <title>Comparative Genomic Analysis Reveals a Diverse Repertoire of Genes Involved in Prokaryote-Eukaryote Interactions within the Pseudovibrio Genus.</title>
        <authorList>
            <person name="Romano S."/>
            <person name="Fernandez-Guerra A."/>
            <person name="Reen F.J."/>
            <person name="Glockner F.O."/>
            <person name="Crowley S.P."/>
            <person name="O'Sullivan O."/>
            <person name="Cotter P.D."/>
            <person name="Adams C."/>
            <person name="Dobson A.D."/>
            <person name="O'Gara F."/>
        </authorList>
    </citation>
    <scope>NUCLEOTIDE SEQUENCE [LARGE SCALE GENOMIC DNA]</scope>
    <source>
        <strain evidence="4 5">Ad2</strain>
    </source>
</reference>
<dbReference type="PATRIC" id="fig|989403.3.peg.4602"/>
<dbReference type="PROSITE" id="PS50977">
    <property type="entry name" value="HTH_TETR_2"/>
    <property type="match status" value="1"/>
</dbReference>
<dbReference type="GO" id="GO:0003677">
    <property type="term" value="F:DNA binding"/>
    <property type="evidence" value="ECO:0007669"/>
    <property type="project" value="UniProtKB-UniRule"/>
</dbReference>
<accession>A0A165TVX5</accession>
<feature type="domain" description="HTH tetR-type" evidence="3">
    <location>
        <begin position="14"/>
        <end position="74"/>
    </location>
</feature>
<dbReference type="Proteomes" id="UP000076577">
    <property type="component" value="Unassembled WGS sequence"/>
</dbReference>
<keyword evidence="1 2" id="KW-0238">DNA-binding</keyword>
<proteinExistence type="predicted"/>
<evidence type="ECO:0000313" key="4">
    <source>
        <dbReference type="EMBL" id="KZL06697.1"/>
    </source>
</evidence>
<dbReference type="InterPro" id="IPR001647">
    <property type="entry name" value="HTH_TetR"/>
</dbReference>
<organism evidence="4 5">
    <name type="scientific">Pseudovibrio axinellae</name>
    <dbReference type="NCBI Taxonomy" id="989403"/>
    <lineage>
        <taxon>Bacteria</taxon>
        <taxon>Pseudomonadati</taxon>
        <taxon>Pseudomonadota</taxon>
        <taxon>Alphaproteobacteria</taxon>
        <taxon>Hyphomicrobiales</taxon>
        <taxon>Stappiaceae</taxon>
        <taxon>Pseudovibrio</taxon>
    </lineage>
</organism>
<evidence type="ECO:0000259" key="3">
    <source>
        <dbReference type="PROSITE" id="PS50977"/>
    </source>
</evidence>
<evidence type="ECO:0000313" key="5">
    <source>
        <dbReference type="Proteomes" id="UP000076577"/>
    </source>
</evidence>
<dbReference type="STRING" id="989403.SAMN05421798_11422"/>
<comment type="caution">
    <text evidence="4">The sequence shown here is derived from an EMBL/GenBank/DDBJ whole genome shotgun (WGS) entry which is preliminary data.</text>
</comment>
<name>A0A165TVX5_9HYPH</name>
<dbReference type="EMBL" id="LMCB01000139">
    <property type="protein sequence ID" value="KZL06697.1"/>
    <property type="molecule type" value="Genomic_DNA"/>
</dbReference>